<dbReference type="GO" id="GO:0016192">
    <property type="term" value="P:vesicle-mediated transport"/>
    <property type="evidence" value="ECO:0007669"/>
    <property type="project" value="UniProtKB-KW"/>
</dbReference>
<dbReference type="Gene3D" id="1.25.40.10">
    <property type="entry name" value="Tetratricopeptide repeat domain"/>
    <property type="match status" value="2"/>
</dbReference>
<dbReference type="InterPro" id="IPR000744">
    <property type="entry name" value="NSF_attach"/>
</dbReference>
<comment type="similarity">
    <text evidence="2">Belongs to the SNAP family.</text>
</comment>
<evidence type="ECO:0000256" key="6">
    <source>
        <dbReference type="ARBA" id="ARBA00023136"/>
    </source>
</evidence>
<protein>
    <recommendedName>
        <fullName evidence="7">Gamma-soluble NSF attachment protein</fullName>
    </recommendedName>
    <alternativeName>
        <fullName evidence="8">N-ethylmaleimide-sensitive factor attachment protein gamma</fullName>
    </alternativeName>
</protein>
<proteinExistence type="inferred from homology"/>
<dbReference type="GO" id="GO:0005483">
    <property type="term" value="F:soluble NSF attachment protein activity"/>
    <property type="evidence" value="ECO:0007669"/>
    <property type="project" value="TreeGrafter"/>
</dbReference>
<dbReference type="AlphaFoldDB" id="C6K3N7"/>
<dbReference type="PANTHER" id="PTHR13768">
    <property type="entry name" value="SOLUBLE NSF ATTACHMENT PROTEIN SNAP"/>
    <property type="match status" value="1"/>
</dbReference>
<organism evidence="10">
    <name type="scientific">Angomonas deanei</name>
    <dbReference type="NCBI Taxonomy" id="59799"/>
    <lineage>
        <taxon>Eukaryota</taxon>
        <taxon>Discoba</taxon>
        <taxon>Euglenozoa</taxon>
        <taxon>Kinetoplastea</taxon>
        <taxon>Metakinetoplastina</taxon>
        <taxon>Trypanosomatida</taxon>
        <taxon>Trypanosomatidae</taxon>
        <taxon>Strigomonadinae</taxon>
        <taxon>Angomonas</taxon>
    </lineage>
</organism>
<keyword evidence="5" id="KW-0653">Protein transport</keyword>
<accession>C6K3N7</accession>
<name>C6K3N7_9TRYP</name>
<evidence type="ECO:0000256" key="4">
    <source>
        <dbReference type="ARBA" id="ARBA00022892"/>
    </source>
</evidence>
<evidence type="ECO:0000256" key="2">
    <source>
        <dbReference type="ARBA" id="ARBA00010050"/>
    </source>
</evidence>
<dbReference type="InterPro" id="IPR011990">
    <property type="entry name" value="TPR-like_helical_dom_sf"/>
</dbReference>
<keyword evidence="6" id="KW-0472">Membrane</keyword>
<reference evidence="10" key="1">
    <citation type="submission" date="2009-05" db="EMBL/GenBank/DDBJ databases">
        <title>The evolution of amastin surface glycoproteins in trypanosomatid parasites.</title>
        <authorList>
            <person name="Jackson A.P."/>
        </authorList>
    </citation>
    <scope>NUCLEOTIDE SEQUENCE</scope>
    <source>
        <strain evidence="10">ATCC 30255</strain>
    </source>
</reference>
<evidence type="ECO:0000313" key="10">
    <source>
        <dbReference type="EMBL" id="ACS87826.1"/>
    </source>
</evidence>
<dbReference type="SUPFAM" id="SSF48452">
    <property type="entry name" value="TPR-like"/>
    <property type="match status" value="1"/>
</dbReference>
<evidence type="ECO:0000256" key="9">
    <source>
        <dbReference type="SAM" id="MobiDB-lite"/>
    </source>
</evidence>
<dbReference type="GO" id="GO:0031201">
    <property type="term" value="C:SNARE complex"/>
    <property type="evidence" value="ECO:0007669"/>
    <property type="project" value="TreeGrafter"/>
</dbReference>
<gene>
    <name evidence="10" type="ORF">CDFL5P16_12</name>
</gene>
<dbReference type="GO" id="GO:0006886">
    <property type="term" value="P:intracellular protein transport"/>
    <property type="evidence" value="ECO:0007669"/>
    <property type="project" value="InterPro"/>
</dbReference>
<dbReference type="GO" id="GO:0005774">
    <property type="term" value="C:vacuolar membrane"/>
    <property type="evidence" value="ECO:0007669"/>
    <property type="project" value="TreeGrafter"/>
</dbReference>
<sequence>MQSQGAKESEADGFMKSGKKHLEKSLFHLRANYDGAAEDFDKAARIYTNINNYPKALDAWTRASQAHAKAHNDFSAANSLERLGDFIAQYMVESRNSVYAGTNATATQSLDLPMFKEGIRAYEEASKCYGVATNGQKQAGALKKAADLISRSLAAAQRQQPKPGPIVNKSTETANIAFLQEEYKRLIPQVIELMQRNWEATESKPFELPDIYRGYILFHLRSGNIEGAVQVEKNMIGIVSTSPADGTYDDSKNLFRILNQPTNAAKAGLEIVVLCLSTSVDDGYTWANIEMGRMGAVFGFCGSPEEQTAAALLAAYADRDEDALQETFKTHSCFNFLAADISRMAKKLTMGAKARPKAVAGGSPVPAAAGGVSGPSGSPNAPQQADLSETDEDDLR</sequence>
<evidence type="ECO:0000256" key="1">
    <source>
        <dbReference type="ARBA" id="ARBA00004170"/>
    </source>
</evidence>
<evidence type="ECO:0000256" key="5">
    <source>
        <dbReference type="ARBA" id="ARBA00022927"/>
    </source>
</evidence>
<evidence type="ECO:0000256" key="3">
    <source>
        <dbReference type="ARBA" id="ARBA00022448"/>
    </source>
</evidence>
<dbReference type="PANTHER" id="PTHR13768:SF2">
    <property type="entry name" value="GAMMA-SOLUBLE NSF ATTACHMENT PROTEIN"/>
    <property type="match status" value="1"/>
</dbReference>
<dbReference type="EMBL" id="GQ153663">
    <property type="protein sequence ID" value="ACS87826.1"/>
    <property type="molecule type" value="Genomic_DNA"/>
</dbReference>
<dbReference type="GO" id="GO:0019905">
    <property type="term" value="F:syntaxin binding"/>
    <property type="evidence" value="ECO:0007669"/>
    <property type="project" value="TreeGrafter"/>
</dbReference>
<feature type="region of interest" description="Disordered" evidence="9">
    <location>
        <begin position="355"/>
        <end position="396"/>
    </location>
</feature>
<evidence type="ECO:0000256" key="8">
    <source>
        <dbReference type="ARBA" id="ARBA00042485"/>
    </source>
</evidence>
<evidence type="ECO:0000256" key="7">
    <source>
        <dbReference type="ARBA" id="ARBA00040047"/>
    </source>
</evidence>
<keyword evidence="4" id="KW-0931">ER-Golgi transport</keyword>
<feature type="compositionally biased region" description="Low complexity" evidence="9">
    <location>
        <begin position="357"/>
        <end position="382"/>
    </location>
</feature>
<comment type="subcellular location">
    <subcellularLocation>
        <location evidence="1">Membrane</location>
        <topology evidence="1">Peripheral membrane protein</topology>
    </subcellularLocation>
</comment>
<keyword evidence="3" id="KW-0813">Transport</keyword>